<dbReference type="Proteomes" id="UP000663881">
    <property type="component" value="Unassembled WGS sequence"/>
</dbReference>
<accession>A0A820I078</accession>
<feature type="non-terminal residue" evidence="1">
    <location>
        <position position="1"/>
    </location>
</feature>
<organism evidence="1 2">
    <name type="scientific">Adineta steineri</name>
    <dbReference type="NCBI Taxonomy" id="433720"/>
    <lineage>
        <taxon>Eukaryota</taxon>
        <taxon>Metazoa</taxon>
        <taxon>Spiralia</taxon>
        <taxon>Gnathifera</taxon>
        <taxon>Rotifera</taxon>
        <taxon>Eurotatoria</taxon>
        <taxon>Bdelloidea</taxon>
        <taxon>Adinetida</taxon>
        <taxon>Adinetidae</taxon>
        <taxon>Adineta</taxon>
    </lineage>
</organism>
<evidence type="ECO:0000313" key="1">
    <source>
        <dbReference type="EMBL" id="CAF4304659.1"/>
    </source>
</evidence>
<proteinExistence type="predicted"/>
<comment type="caution">
    <text evidence="1">The sequence shown here is derived from an EMBL/GenBank/DDBJ whole genome shotgun (WGS) entry which is preliminary data.</text>
</comment>
<gene>
    <name evidence="1" type="ORF">OKA104_LOCUS46391</name>
</gene>
<feature type="non-terminal residue" evidence="1">
    <location>
        <position position="36"/>
    </location>
</feature>
<reference evidence="1" key="1">
    <citation type="submission" date="2021-02" db="EMBL/GenBank/DDBJ databases">
        <authorList>
            <person name="Nowell W R."/>
        </authorList>
    </citation>
    <scope>NUCLEOTIDE SEQUENCE</scope>
</reference>
<protein>
    <submittedName>
        <fullName evidence="1">Uncharacterized protein</fullName>
    </submittedName>
</protein>
<dbReference type="AlphaFoldDB" id="A0A820I078"/>
<name>A0A820I078_9BILA</name>
<evidence type="ECO:0000313" key="2">
    <source>
        <dbReference type="Proteomes" id="UP000663881"/>
    </source>
</evidence>
<dbReference type="EMBL" id="CAJOAY010016801">
    <property type="protein sequence ID" value="CAF4304659.1"/>
    <property type="molecule type" value="Genomic_DNA"/>
</dbReference>
<sequence length="36" mass="4204">SKSKLKALKLKLFHIEPELKYQKQGERSILGDINHI</sequence>